<protein>
    <submittedName>
        <fullName evidence="4">Ribonucleoside hydrolase</fullName>
    </submittedName>
</protein>
<dbReference type="EMBL" id="CP011361">
    <property type="protein sequence ID" value="AKG03450.1"/>
    <property type="molecule type" value="Genomic_DNA"/>
</dbReference>
<feature type="domain" description="Inosine/uridine-preferring nucleoside hydrolase" evidence="3">
    <location>
        <begin position="14"/>
        <end position="310"/>
    </location>
</feature>
<dbReference type="AlphaFoldDB" id="A0AAC8T576"/>
<dbReference type="SUPFAM" id="SSF53590">
    <property type="entry name" value="Nucleoside hydrolase"/>
    <property type="match status" value="1"/>
</dbReference>
<keyword evidence="2" id="KW-0326">Glycosidase</keyword>
<dbReference type="GO" id="GO:0005829">
    <property type="term" value="C:cytosol"/>
    <property type="evidence" value="ECO:0007669"/>
    <property type="project" value="TreeGrafter"/>
</dbReference>
<accession>A0AAC8T576</accession>
<evidence type="ECO:0000256" key="2">
    <source>
        <dbReference type="ARBA" id="ARBA00023295"/>
    </source>
</evidence>
<evidence type="ECO:0000256" key="1">
    <source>
        <dbReference type="ARBA" id="ARBA00022801"/>
    </source>
</evidence>
<evidence type="ECO:0000259" key="3">
    <source>
        <dbReference type="Pfam" id="PF01156"/>
    </source>
</evidence>
<organism evidence="4 5">
    <name type="scientific">Salimicrobium jeotgali</name>
    <dbReference type="NCBI Taxonomy" id="1230341"/>
    <lineage>
        <taxon>Bacteria</taxon>
        <taxon>Bacillati</taxon>
        <taxon>Bacillota</taxon>
        <taxon>Bacilli</taxon>
        <taxon>Bacillales</taxon>
        <taxon>Bacillaceae</taxon>
        <taxon>Salimicrobium</taxon>
    </lineage>
</organism>
<dbReference type="Pfam" id="PF01156">
    <property type="entry name" value="IU_nuc_hydro"/>
    <property type="match status" value="1"/>
</dbReference>
<dbReference type="Proteomes" id="UP000092654">
    <property type="component" value="Chromosome"/>
</dbReference>
<name>A0AAC8T576_9BACI</name>
<reference evidence="5" key="1">
    <citation type="submission" date="2015-06" db="EMBL/GenBank/DDBJ databases">
        <title>Salimicrobium jeotgali MJ3, isolated from Myulchi jeot, a traditional Korean fermented seafood.</title>
        <authorList>
            <person name="Kim K.H."/>
            <person name="Jeon C.O."/>
            <person name="Jin H.M."/>
        </authorList>
    </citation>
    <scope>NUCLEOTIDE SEQUENCE [LARGE SCALE GENOMIC DNA]</scope>
    <source>
        <strain evidence="5">MJ3</strain>
    </source>
</reference>
<sequence>MLKEEYIVVKEKKVILDCDPGHDDAMAIILAASGISNLNIEAITTVAGNVEVGKNTLNALKVCDILGLEDIPVAEGAERPMVKEREIAEAIHGDSGLDGPILPEVPNKQTVDTHAVDLIIEKVMASDGDITLVPTGPLTNVAMAMVKNPRIVPKIKEIVLMGGGTFGNWTPAAEFNIYVDAEAAKVVFESGVPIAMFGLDVTHQAVATDSVTKELDGIGNPVSGFVVELLKFFAKTYKEVFGFDGAPIHDACTVAYLMDESIFDMRHVRVDIETKGEFTYGMTAVDTLAVTGREPNVNFAYSLDADKFWELFRKALTSYSD</sequence>
<evidence type="ECO:0000313" key="5">
    <source>
        <dbReference type="Proteomes" id="UP000092654"/>
    </source>
</evidence>
<dbReference type="PANTHER" id="PTHR12304:SF4">
    <property type="entry name" value="URIDINE NUCLEOSIDASE"/>
    <property type="match status" value="1"/>
</dbReference>
<dbReference type="InterPro" id="IPR036452">
    <property type="entry name" value="Ribo_hydro-like"/>
</dbReference>
<dbReference type="InterPro" id="IPR001910">
    <property type="entry name" value="Inosine/uridine_hydrolase_dom"/>
</dbReference>
<dbReference type="PANTHER" id="PTHR12304">
    <property type="entry name" value="INOSINE-URIDINE PREFERRING NUCLEOSIDE HYDROLASE"/>
    <property type="match status" value="1"/>
</dbReference>
<dbReference type="Gene3D" id="3.90.245.10">
    <property type="entry name" value="Ribonucleoside hydrolase-like"/>
    <property type="match status" value="1"/>
</dbReference>
<dbReference type="KEGG" id="sje:AAV35_000745"/>
<proteinExistence type="predicted"/>
<keyword evidence="1 4" id="KW-0378">Hydrolase</keyword>
<dbReference type="GO" id="GO:0008477">
    <property type="term" value="F:purine nucleosidase activity"/>
    <property type="evidence" value="ECO:0007669"/>
    <property type="project" value="TreeGrafter"/>
</dbReference>
<evidence type="ECO:0000313" key="4">
    <source>
        <dbReference type="EMBL" id="AKG03450.1"/>
    </source>
</evidence>
<dbReference type="CDD" id="cd02651">
    <property type="entry name" value="nuc_hydro_IU_UC_XIUA"/>
    <property type="match status" value="1"/>
</dbReference>
<gene>
    <name evidence="4" type="primary">rihB</name>
    <name evidence="4" type="ORF">AAV35_000745</name>
</gene>
<dbReference type="GO" id="GO:0006152">
    <property type="term" value="P:purine nucleoside catabolic process"/>
    <property type="evidence" value="ECO:0007669"/>
    <property type="project" value="TreeGrafter"/>
</dbReference>
<dbReference type="InterPro" id="IPR023186">
    <property type="entry name" value="IUNH"/>
</dbReference>